<dbReference type="Pfam" id="PF10503">
    <property type="entry name" value="Esterase_PHB"/>
    <property type="match status" value="1"/>
</dbReference>
<dbReference type="Proteomes" id="UP000241736">
    <property type="component" value="Unassembled WGS sequence"/>
</dbReference>
<organism evidence="4 5">
    <name type="scientific">Arenimonas caeni</name>
    <dbReference type="NCBI Taxonomy" id="2058085"/>
    <lineage>
        <taxon>Bacteria</taxon>
        <taxon>Pseudomonadati</taxon>
        <taxon>Pseudomonadota</taxon>
        <taxon>Gammaproteobacteria</taxon>
        <taxon>Lysobacterales</taxon>
        <taxon>Lysobacteraceae</taxon>
        <taxon>Arenimonas</taxon>
    </lineage>
</organism>
<dbReference type="RefSeq" id="WP_106991482.1">
    <property type="nucleotide sequence ID" value="NZ_JAVEVW010000043.1"/>
</dbReference>
<evidence type="ECO:0000256" key="3">
    <source>
        <dbReference type="SAM" id="SignalP"/>
    </source>
</evidence>
<keyword evidence="2" id="KW-0378">Hydrolase</keyword>
<dbReference type="PROSITE" id="PS51257">
    <property type="entry name" value="PROKAR_LIPOPROTEIN"/>
    <property type="match status" value="1"/>
</dbReference>
<dbReference type="PANTHER" id="PTHR42972:SF8">
    <property type="entry name" value="POLYHYDROXYBUTYRATE DEPOLYMERASE"/>
    <property type="match status" value="1"/>
</dbReference>
<dbReference type="OrthoDB" id="505233at2"/>
<evidence type="ECO:0008006" key="6">
    <source>
        <dbReference type="Google" id="ProtNLM"/>
    </source>
</evidence>
<dbReference type="InterPro" id="IPR010126">
    <property type="entry name" value="Esterase_phb"/>
</dbReference>
<evidence type="ECO:0000256" key="1">
    <source>
        <dbReference type="ARBA" id="ARBA00022729"/>
    </source>
</evidence>
<name>A0A2P6M5Q5_9GAMM</name>
<accession>A0A2P6M5Q5</accession>
<feature type="chain" id="PRO_5015106983" description="Poly(3-hydroxybutyrate) depolymerase" evidence="3">
    <location>
        <begin position="33"/>
        <end position="348"/>
    </location>
</feature>
<evidence type="ECO:0000313" key="4">
    <source>
        <dbReference type="EMBL" id="PRH81331.1"/>
    </source>
</evidence>
<gene>
    <name evidence="4" type="ORF">C6N40_13125</name>
</gene>
<dbReference type="PANTHER" id="PTHR42972">
    <property type="entry name" value="TOL-PAL SYSTEM PROTEIN TOLB"/>
    <property type="match status" value="1"/>
</dbReference>
<dbReference type="InterPro" id="IPR029058">
    <property type="entry name" value="AB_hydrolase_fold"/>
</dbReference>
<dbReference type="AlphaFoldDB" id="A0A2P6M5Q5"/>
<dbReference type="GO" id="GO:0016787">
    <property type="term" value="F:hydrolase activity"/>
    <property type="evidence" value="ECO:0007669"/>
    <property type="project" value="UniProtKB-KW"/>
</dbReference>
<evidence type="ECO:0000313" key="5">
    <source>
        <dbReference type="Proteomes" id="UP000241736"/>
    </source>
</evidence>
<keyword evidence="1 3" id="KW-0732">Signal</keyword>
<keyword evidence="5" id="KW-1185">Reference proteome</keyword>
<protein>
    <recommendedName>
        <fullName evidence="6">Poly(3-hydroxybutyrate) depolymerase</fullName>
    </recommendedName>
</protein>
<dbReference type="Gene3D" id="3.40.50.1820">
    <property type="entry name" value="alpha/beta hydrolase"/>
    <property type="match status" value="2"/>
</dbReference>
<proteinExistence type="predicted"/>
<dbReference type="GO" id="GO:0005576">
    <property type="term" value="C:extracellular region"/>
    <property type="evidence" value="ECO:0007669"/>
    <property type="project" value="InterPro"/>
</dbReference>
<comment type="caution">
    <text evidence="4">The sequence shown here is derived from an EMBL/GenBank/DDBJ whole genome shotgun (WGS) entry which is preliminary data.</text>
</comment>
<dbReference type="SUPFAM" id="SSF53474">
    <property type="entry name" value="alpha/beta-Hydrolases"/>
    <property type="match status" value="1"/>
</dbReference>
<sequence length="348" mass="35636">MADFPRECSRRAAQAARVFICTALAAVVSACAAGTAPPLPALDVDPDRIAVAGLSSGAYMATQVHLIHSDRLRGAALAAGGPYGCAGGSLETALGACMVGTPDVAALAATARERAGTGDIAPLSGLAGDAVYVLHGKADAVVSEEVSRAAGGLYAALSDEVGGVAIEADFERDFPHLLPTVGQGVDCPLGGEPWLGRCGFDAAGAMMAHLFGPAPGEAGEAAGELRRFDQSAYVPADADPLLADEGYLYLPPACADGGRCGLLVVFHGCQQHAGNVGEAFVRDAGFNRWADVHGVAVLYPQARSSYLPLNPKACWDWWGYTGADYDTRRGAQPRWLAAAMGALGAPMP</sequence>
<evidence type="ECO:0000256" key="2">
    <source>
        <dbReference type="ARBA" id="ARBA00022801"/>
    </source>
</evidence>
<reference evidence="4 5" key="1">
    <citation type="submission" date="2018-03" db="EMBL/GenBank/DDBJ databases">
        <title>Arenimonas caeni sp. nov., isolated from activated sludge.</title>
        <authorList>
            <person name="Liu H."/>
        </authorList>
    </citation>
    <scope>NUCLEOTIDE SEQUENCE [LARGE SCALE GENOMIC DNA]</scope>
    <source>
        <strain evidence="5">z29</strain>
    </source>
</reference>
<feature type="signal peptide" evidence="3">
    <location>
        <begin position="1"/>
        <end position="32"/>
    </location>
</feature>
<dbReference type="EMBL" id="PVLF01000028">
    <property type="protein sequence ID" value="PRH81331.1"/>
    <property type="molecule type" value="Genomic_DNA"/>
</dbReference>